<sequence length="303" mass="31223">MEMMRRLLLCTLPAIVGIAPPAFASATQSPDSRPASAAVDPAIPSPAGPTYADLVDLTLASPVIADATIRSTTRIKGAEAAGVAADRQRLYVEADVTALVRGQAGLPPRIGYLLDTPTDARGRAPKLKKARVLLFARPVANLAGQVQLSAPDAMLPWSPAIDGQIRAIARAVVANDAPPAITGIGNAFHVPGALPGEGETQIFVIAAGGRPVSLSILRRPGEQPRWAVALSEIVDEAAGPPAKDTLLWYRLACGLPAALPDAATAQLDPANAAIAREDYGFVLAQLGPCDRRRGGAATVSAAP</sequence>
<organism evidence="2 3">
    <name type="scientific">Sphingomonas cynarae</name>
    <dbReference type="NCBI Taxonomy" id="930197"/>
    <lineage>
        <taxon>Bacteria</taxon>
        <taxon>Pseudomonadati</taxon>
        <taxon>Pseudomonadota</taxon>
        <taxon>Alphaproteobacteria</taxon>
        <taxon>Sphingomonadales</taxon>
        <taxon>Sphingomonadaceae</taxon>
        <taxon>Sphingomonas</taxon>
    </lineage>
</organism>
<proteinExistence type="predicted"/>
<dbReference type="Proteomes" id="UP001500523">
    <property type="component" value="Unassembled WGS sequence"/>
</dbReference>
<evidence type="ECO:0000256" key="1">
    <source>
        <dbReference type="SAM" id="SignalP"/>
    </source>
</evidence>
<reference evidence="3" key="1">
    <citation type="journal article" date="2019" name="Int. J. Syst. Evol. Microbiol.">
        <title>The Global Catalogue of Microorganisms (GCM) 10K type strain sequencing project: providing services to taxonomists for standard genome sequencing and annotation.</title>
        <authorList>
            <consortium name="The Broad Institute Genomics Platform"/>
            <consortium name="The Broad Institute Genome Sequencing Center for Infectious Disease"/>
            <person name="Wu L."/>
            <person name="Ma J."/>
        </authorList>
    </citation>
    <scope>NUCLEOTIDE SEQUENCE [LARGE SCALE GENOMIC DNA]</scope>
    <source>
        <strain evidence="3">JCM 17498</strain>
    </source>
</reference>
<dbReference type="EMBL" id="BAABBF010000002">
    <property type="protein sequence ID" value="GAA3704384.1"/>
    <property type="molecule type" value="Genomic_DNA"/>
</dbReference>
<gene>
    <name evidence="2" type="ORF">GCM10022268_12500</name>
</gene>
<evidence type="ECO:0000313" key="3">
    <source>
        <dbReference type="Proteomes" id="UP001500523"/>
    </source>
</evidence>
<keyword evidence="3" id="KW-1185">Reference proteome</keyword>
<feature type="chain" id="PRO_5046223050" evidence="1">
    <location>
        <begin position="25"/>
        <end position="303"/>
    </location>
</feature>
<evidence type="ECO:0000313" key="2">
    <source>
        <dbReference type="EMBL" id="GAA3704384.1"/>
    </source>
</evidence>
<name>A0ABP7DGX2_9SPHN</name>
<accession>A0ABP7DGX2</accession>
<feature type="signal peptide" evidence="1">
    <location>
        <begin position="1"/>
        <end position="24"/>
    </location>
</feature>
<protein>
    <submittedName>
        <fullName evidence="2">Uncharacterized protein</fullName>
    </submittedName>
</protein>
<dbReference type="RefSeq" id="WP_425567116.1">
    <property type="nucleotide sequence ID" value="NZ_BAABBF010000002.1"/>
</dbReference>
<comment type="caution">
    <text evidence="2">The sequence shown here is derived from an EMBL/GenBank/DDBJ whole genome shotgun (WGS) entry which is preliminary data.</text>
</comment>
<keyword evidence="1" id="KW-0732">Signal</keyword>